<reference evidence="2" key="1">
    <citation type="submission" date="2024-04" db="EMBL/GenBank/DDBJ databases">
        <title>Salinicola lusitanus LLJ914,a marine bacterium isolated from the Okinawa Trough.</title>
        <authorList>
            <person name="Li J."/>
        </authorList>
    </citation>
    <scope>NUCLEOTIDE SEQUENCE [LARGE SCALE GENOMIC DNA]</scope>
</reference>
<dbReference type="AlphaFoldDB" id="A0AAW0N040"/>
<sequence length="183" mass="20107">MSSRELLSSGRNVSASCLCSRMVLISRSSPPTICRPGTFKDSQEESDCVLCPKGLYCVEGVALPCPAGTYGAKEGLHRLKDCTGFTVWRAAHKDPPPNSCVHKAIIVKKAQPPHMGHLAQQVQQANNWDKQVGQPAKDAEKDVSVRQALQVLDCPVHEEDTAQLALWKRSFVLVEHLPLIKEQ</sequence>
<organism evidence="1 2">
    <name type="scientific">Mugilogobius chulae</name>
    <name type="common">yellowstripe goby</name>
    <dbReference type="NCBI Taxonomy" id="88201"/>
    <lineage>
        <taxon>Eukaryota</taxon>
        <taxon>Metazoa</taxon>
        <taxon>Chordata</taxon>
        <taxon>Craniata</taxon>
        <taxon>Vertebrata</taxon>
        <taxon>Euteleostomi</taxon>
        <taxon>Actinopterygii</taxon>
        <taxon>Neopterygii</taxon>
        <taxon>Teleostei</taxon>
        <taxon>Neoteleostei</taxon>
        <taxon>Acanthomorphata</taxon>
        <taxon>Gobiaria</taxon>
        <taxon>Gobiiformes</taxon>
        <taxon>Gobioidei</taxon>
        <taxon>Gobiidae</taxon>
        <taxon>Gobionellinae</taxon>
        <taxon>Mugilogobius</taxon>
    </lineage>
</organism>
<dbReference type="Proteomes" id="UP001460270">
    <property type="component" value="Unassembled WGS sequence"/>
</dbReference>
<name>A0AAW0N040_9GOBI</name>
<evidence type="ECO:0008006" key="3">
    <source>
        <dbReference type="Google" id="ProtNLM"/>
    </source>
</evidence>
<evidence type="ECO:0000313" key="1">
    <source>
        <dbReference type="EMBL" id="KAK7882549.1"/>
    </source>
</evidence>
<proteinExistence type="predicted"/>
<keyword evidence="2" id="KW-1185">Reference proteome</keyword>
<accession>A0AAW0N040</accession>
<dbReference type="EMBL" id="JBBPFD010000021">
    <property type="protein sequence ID" value="KAK7882549.1"/>
    <property type="molecule type" value="Genomic_DNA"/>
</dbReference>
<protein>
    <recommendedName>
        <fullName evidence="3">TNFR-Cys domain-containing protein</fullName>
    </recommendedName>
</protein>
<comment type="caution">
    <text evidence="1">The sequence shown here is derived from an EMBL/GenBank/DDBJ whole genome shotgun (WGS) entry which is preliminary data.</text>
</comment>
<evidence type="ECO:0000313" key="2">
    <source>
        <dbReference type="Proteomes" id="UP001460270"/>
    </source>
</evidence>
<dbReference type="SMART" id="SM01411">
    <property type="entry name" value="Ephrin_rec_like"/>
    <property type="match status" value="1"/>
</dbReference>
<gene>
    <name evidence="1" type="ORF">WMY93_028723</name>
</gene>